<dbReference type="CDD" id="cd01545">
    <property type="entry name" value="PBP1_SalR"/>
    <property type="match status" value="1"/>
</dbReference>
<dbReference type="GO" id="GO:0003677">
    <property type="term" value="F:DNA binding"/>
    <property type="evidence" value="ECO:0007669"/>
    <property type="project" value="UniProtKB-KW"/>
</dbReference>
<feature type="region of interest" description="Disordered" evidence="4">
    <location>
        <begin position="350"/>
        <end position="372"/>
    </location>
</feature>
<evidence type="ECO:0000256" key="3">
    <source>
        <dbReference type="ARBA" id="ARBA00023163"/>
    </source>
</evidence>
<dbReference type="Gene3D" id="3.40.50.2300">
    <property type="match status" value="2"/>
</dbReference>
<comment type="caution">
    <text evidence="6">The sequence shown here is derived from an EMBL/GenBank/DDBJ whole genome shotgun (WGS) entry which is preliminary data.</text>
</comment>
<evidence type="ECO:0000313" key="7">
    <source>
        <dbReference type="Proteomes" id="UP001321580"/>
    </source>
</evidence>
<keyword evidence="2 6" id="KW-0238">DNA-binding</keyword>
<proteinExistence type="predicted"/>
<dbReference type="SUPFAM" id="SSF47413">
    <property type="entry name" value="lambda repressor-like DNA-binding domains"/>
    <property type="match status" value="1"/>
</dbReference>
<organism evidence="6 7">
    <name type="scientific">Lysobacter stagni</name>
    <dbReference type="NCBI Taxonomy" id="3045172"/>
    <lineage>
        <taxon>Bacteria</taxon>
        <taxon>Pseudomonadati</taxon>
        <taxon>Pseudomonadota</taxon>
        <taxon>Gammaproteobacteria</taxon>
        <taxon>Lysobacterales</taxon>
        <taxon>Lysobacteraceae</taxon>
        <taxon>Lysobacter</taxon>
    </lineage>
</organism>
<accession>A0ABT6XJ83</accession>
<dbReference type="CDD" id="cd01392">
    <property type="entry name" value="HTH_LacI"/>
    <property type="match status" value="1"/>
</dbReference>
<name>A0ABT6XJ83_9GAMM</name>
<evidence type="ECO:0000256" key="4">
    <source>
        <dbReference type="SAM" id="MobiDB-lite"/>
    </source>
</evidence>
<evidence type="ECO:0000256" key="1">
    <source>
        <dbReference type="ARBA" id="ARBA00023015"/>
    </source>
</evidence>
<gene>
    <name evidence="6" type="ORF">QLQ15_14345</name>
</gene>
<dbReference type="Gene3D" id="1.10.260.40">
    <property type="entry name" value="lambda repressor-like DNA-binding domains"/>
    <property type="match status" value="1"/>
</dbReference>
<dbReference type="PANTHER" id="PTHR30146:SF153">
    <property type="entry name" value="LACTOSE OPERON REPRESSOR"/>
    <property type="match status" value="1"/>
</dbReference>
<protein>
    <submittedName>
        <fullName evidence="6">LacI family DNA-binding transcriptional regulator</fullName>
    </submittedName>
</protein>
<dbReference type="PROSITE" id="PS00356">
    <property type="entry name" value="HTH_LACI_1"/>
    <property type="match status" value="1"/>
</dbReference>
<keyword evidence="1" id="KW-0805">Transcription regulation</keyword>
<evidence type="ECO:0000256" key="2">
    <source>
        <dbReference type="ARBA" id="ARBA00023125"/>
    </source>
</evidence>
<keyword evidence="3" id="KW-0804">Transcription</keyword>
<dbReference type="InterPro" id="IPR000843">
    <property type="entry name" value="HTH_LacI"/>
</dbReference>
<dbReference type="SUPFAM" id="SSF53822">
    <property type="entry name" value="Periplasmic binding protein-like I"/>
    <property type="match status" value="1"/>
</dbReference>
<dbReference type="RefSeq" id="WP_283213445.1">
    <property type="nucleotide sequence ID" value="NZ_JASGBI010000001.1"/>
</dbReference>
<keyword evidence="7" id="KW-1185">Reference proteome</keyword>
<dbReference type="EMBL" id="JASGBI010000001">
    <property type="protein sequence ID" value="MDI9240091.1"/>
    <property type="molecule type" value="Genomic_DNA"/>
</dbReference>
<dbReference type="Pfam" id="PF00356">
    <property type="entry name" value="LacI"/>
    <property type="match status" value="1"/>
</dbReference>
<dbReference type="InterPro" id="IPR010982">
    <property type="entry name" value="Lambda_DNA-bd_dom_sf"/>
</dbReference>
<sequence>MEKPAKAVRRKGRAVTIDEVALQAGVSPMTVSRVINGQGQVRDSTRERVMRTVHELGYRPNLAASTLAAAQHTCIALIYTNPSSSYLRELLVGALSGSARAAAQLVIASWDALDADAQRNAARQLAGNVAGVILPPPLSESEAIVSEFVNAGIPVVSIASGRLGDDISCVRIDDVLASREITEHLIRHGHRRIGYIKGDPHHTDSEHRFTGFKTALRDAGIVLDDALVAQGYYTYRSGLDAAEQLLSLDEPPTAIFASNDDMAAAVVSVAHRRGIDVPGGLSVVGFDDTFAATMVWPELTTVRQPIAQMADTAIDILLRALRRRDDSARTVINHVVPHQLIARDSVAPLDAATSARPHRDAESPEGPRPPHG</sequence>
<dbReference type="SMART" id="SM00354">
    <property type="entry name" value="HTH_LACI"/>
    <property type="match status" value="1"/>
</dbReference>
<dbReference type="Pfam" id="PF13377">
    <property type="entry name" value="Peripla_BP_3"/>
    <property type="match status" value="1"/>
</dbReference>
<dbReference type="InterPro" id="IPR028082">
    <property type="entry name" value="Peripla_BP_I"/>
</dbReference>
<dbReference type="Proteomes" id="UP001321580">
    <property type="component" value="Unassembled WGS sequence"/>
</dbReference>
<dbReference type="InterPro" id="IPR046335">
    <property type="entry name" value="LacI/GalR-like_sensor"/>
</dbReference>
<dbReference type="PROSITE" id="PS50932">
    <property type="entry name" value="HTH_LACI_2"/>
    <property type="match status" value="1"/>
</dbReference>
<evidence type="ECO:0000313" key="6">
    <source>
        <dbReference type="EMBL" id="MDI9240091.1"/>
    </source>
</evidence>
<dbReference type="PANTHER" id="PTHR30146">
    <property type="entry name" value="LACI-RELATED TRANSCRIPTIONAL REPRESSOR"/>
    <property type="match status" value="1"/>
</dbReference>
<evidence type="ECO:0000259" key="5">
    <source>
        <dbReference type="PROSITE" id="PS50932"/>
    </source>
</evidence>
<feature type="domain" description="HTH lacI-type" evidence="5">
    <location>
        <begin position="15"/>
        <end position="69"/>
    </location>
</feature>
<reference evidence="6 7" key="1">
    <citation type="submission" date="2023-05" db="EMBL/GenBank/DDBJ databases">
        <title>Lysobacter sp. strain LF1 Genome sequencing and assembly.</title>
        <authorList>
            <person name="Jung Y."/>
        </authorList>
    </citation>
    <scope>NUCLEOTIDE SEQUENCE [LARGE SCALE GENOMIC DNA]</scope>
    <source>
        <strain evidence="6 7">LF1</strain>
    </source>
</reference>